<dbReference type="InterPro" id="IPR007139">
    <property type="entry name" value="DUF349"/>
</dbReference>
<evidence type="ECO:0000313" key="3">
    <source>
        <dbReference type="EMBL" id="QSP94283.1"/>
    </source>
</evidence>
<feature type="region of interest" description="Disordered" evidence="2">
    <location>
        <begin position="802"/>
        <end position="822"/>
    </location>
</feature>
<gene>
    <name evidence="3" type="ORF">LPB19_14005</name>
</gene>
<feature type="coiled-coil region" evidence="1">
    <location>
        <begin position="345"/>
        <end position="384"/>
    </location>
</feature>
<accession>A0ABX7MQ06</accession>
<evidence type="ECO:0000256" key="2">
    <source>
        <dbReference type="SAM" id="MobiDB-lite"/>
    </source>
</evidence>
<proteinExistence type="predicted"/>
<organism evidence="3 4">
    <name type="scientific">Marinobacter salinisoli</name>
    <dbReference type="NCBI Taxonomy" id="2769486"/>
    <lineage>
        <taxon>Bacteria</taxon>
        <taxon>Pseudomonadati</taxon>
        <taxon>Pseudomonadota</taxon>
        <taxon>Gammaproteobacteria</taxon>
        <taxon>Pseudomonadales</taxon>
        <taxon>Marinobacteraceae</taxon>
        <taxon>Marinobacter</taxon>
    </lineage>
</organism>
<keyword evidence="4" id="KW-1185">Reference proteome</keyword>
<protein>
    <submittedName>
        <fullName evidence="3">DUF349 domain-containing protein</fullName>
    </submittedName>
</protein>
<name>A0ABX7MQ06_9GAMM</name>
<sequence>MAAFIKKLFKSKNASKPAPTHPTEQTAKDLHQPDTRDTLREQQNQMLNNGPDQQQLATLAVEGVTADIRLNAAKQLADPDCLQQVQKNAKGKDKGVYQAVRQTIQSQREAKAREEARSALIANLIQSAQEQARSEDTKLYAARLEALQAQWQEVEQHASAEQVQDFWEARRQCQERLDTMQQVRDEEARHTAQKQQRAETLDLLKTTLNDLRTHSPDDLPSLSSLDALQKTQENRWLEATRDTAVPDPEKKAYNESMLALRTYVSAVRRIAQHKDALSALTAAQETAGENNSDLKTQAQDLVEQISWPEGYPLPGALQAAQKLAQKQPPAQAAPSRNEPSNDAIVAELEKTITNLENALEGKQLKESRQLLKAAQSAFKRLNQRERKAFQARIQRLNGQVNELSDWLGFATEPKQIALCEQMEYLAEQPMEPEAKADRIKDLQKEWRELGGSSDRALWTRFKEASDRAFEPCRDYFSAKSGLKQSNLEKRQKICDELETFLTQADWSAMDWKGAEKIHHTARQEWKAAWPVEFRDNRAVQKRFDDLLKRLEAPLDQEREKNEAQKKAIVEKAQALIEQEPLQDAINQAKDLQQEWKTIGITRHREDRKLWQAFRRACDQIFDRRDAQRNAHKEAIKAADEAATQALDDIGRCNESSAQSKLSDGLQRLNTLLSSDVSSTTREKLKAEVQRLKQALARQAMGETISHWQGLVAQSAEAKLDESAVPAHWPELARHLSHADYSELAIRAEILSGVESPAEEQQRRMEIQVRRLADGMGASEPSGSKMEELEKLVAGWCVDNASQQPDQSLTQRMSKAISALAGD</sequence>
<feature type="compositionally biased region" description="Polar residues" evidence="2">
    <location>
        <begin position="802"/>
        <end position="812"/>
    </location>
</feature>
<dbReference type="Pfam" id="PF03993">
    <property type="entry name" value="DUF349"/>
    <property type="match status" value="2"/>
</dbReference>
<evidence type="ECO:0000256" key="1">
    <source>
        <dbReference type="SAM" id="Coils"/>
    </source>
</evidence>
<dbReference type="Proteomes" id="UP000663555">
    <property type="component" value="Chromosome"/>
</dbReference>
<evidence type="ECO:0000313" key="4">
    <source>
        <dbReference type="Proteomes" id="UP000663555"/>
    </source>
</evidence>
<feature type="region of interest" description="Disordered" evidence="2">
    <location>
        <begin position="8"/>
        <end position="38"/>
    </location>
</feature>
<feature type="compositionally biased region" description="Basic and acidic residues" evidence="2">
    <location>
        <begin position="26"/>
        <end position="38"/>
    </location>
</feature>
<reference evidence="3 4" key="1">
    <citation type="submission" date="2021-03" db="EMBL/GenBank/DDBJ databases">
        <title>Genome sequencing of Marinobacter sp. LPB0319.</title>
        <authorList>
            <person name="Kim J."/>
        </authorList>
    </citation>
    <scope>NUCLEOTIDE SEQUENCE [LARGE SCALE GENOMIC DNA]</scope>
    <source>
        <strain evidence="3 4">LPB0319</strain>
    </source>
</reference>
<dbReference type="RefSeq" id="WP_206643504.1">
    <property type="nucleotide sequence ID" value="NZ_CP071247.1"/>
</dbReference>
<keyword evidence="1" id="KW-0175">Coiled coil</keyword>
<dbReference type="EMBL" id="CP071247">
    <property type="protein sequence ID" value="QSP94283.1"/>
    <property type="molecule type" value="Genomic_DNA"/>
</dbReference>